<dbReference type="Pfam" id="PF00664">
    <property type="entry name" value="ABC_membrane"/>
    <property type="match status" value="3"/>
</dbReference>
<dbReference type="PROSITE" id="PS50929">
    <property type="entry name" value="ABC_TM1F"/>
    <property type="match status" value="2"/>
</dbReference>
<dbReference type="InterPro" id="IPR036640">
    <property type="entry name" value="ABC1_TM_sf"/>
</dbReference>
<feature type="domain" description="ABC transmembrane type-1" evidence="14">
    <location>
        <begin position="784"/>
        <end position="1095"/>
    </location>
</feature>
<dbReference type="GO" id="GO:0005524">
    <property type="term" value="F:ATP binding"/>
    <property type="evidence" value="ECO:0007669"/>
    <property type="project" value="UniProtKB-KW"/>
</dbReference>
<keyword evidence="7" id="KW-0067">ATP-binding</keyword>
<protein>
    <submittedName>
        <fullName evidence="15">p-loop containing nucleoside triphosphate hydrolase protein</fullName>
    </submittedName>
</protein>
<keyword evidence="15" id="KW-0378">Hydrolase</keyword>
<dbReference type="PROSITE" id="PS50893">
    <property type="entry name" value="ABC_TRANSPORTER_2"/>
    <property type="match status" value="2"/>
</dbReference>
<dbReference type="InterPro" id="IPR011527">
    <property type="entry name" value="ABC1_TM_dom"/>
</dbReference>
<reference evidence="15 16" key="1">
    <citation type="submission" date="2016-08" db="EMBL/GenBank/DDBJ databases">
        <title>Genomes of anaerobic fungi encode conserved fungal cellulosomes for biomass hydrolysis.</title>
        <authorList>
            <consortium name="DOE Joint Genome Institute"/>
            <person name="Haitjema C.H."/>
            <person name="Gilmore S.P."/>
            <person name="Henske J.K."/>
            <person name="Solomon K.V."/>
            <person name="De Groot R."/>
            <person name="Kuo A."/>
            <person name="Mondo S.J."/>
            <person name="Salamov A.A."/>
            <person name="Labutti K."/>
            <person name="Zhao Z."/>
            <person name="Chiniquy J."/>
            <person name="Barry K."/>
            <person name="Brewer H.M."/>
            <person name="Purvine S.O."/>
            <person name="Wright A.T."/>
            <person name="Boxma B."/>
            <person name="Van Alen T."/>
            <person name="Hackstein J.H."/>
            <person name="Baker S.E."/>
            <person name="Grigoriev I.V."/>
            <person name="O'Malley M.A."/>
        </authorList>
    </citation>
    <scope>NUCLEOTIDE SEQUENCE [LARGE SCALE GENOMIC DNA]</scope>
    <source>
        <strain evidence="16">finn</strain>
    </source>
</reference>
<evidence type="ECO:0000256" key="5">
    <source>
        <dbReference type="ARBA" id="ARBA00022737"/>
    </source>
</evidence>
<evidence type="ECO:0000256" key="11">
    <source>
        <dbReference type="ARBA" id="ARBA00023180"/>
    </source>
</evidence>
<dbReference type="SUPFAM" id="SSF90123">
    <property type="entry name" value="ABC transporter transmembrane region"/>
    <property type="match status" value="2"/>
</dbReference>
<keyword evidence="9 12" id="KW-1133">Transmembrane helix</keyword>
<keyword evidence="10 12" id="KW-0472">Membrane</keyword>
<evidence type="ECO:0000256" key="6">
    <source>
        <dbReference type="ARBA" id="ARBA00022741"/>
    </source>
</evidence>
<feature type="transmembrane region" description="Helical" evidence="12">
    <location>
        <begin position="236"/>
        <end position="258"/>
    </location>
</feature>
<proteinExistence type="inferred from homology"/>
<dbReference type="PANTHER" id="PTHR43394:SF27">
    <property type="entry name" value="ATP-DEPENDENT TRANSLOCASE ABCB1-LIKE"/>
    <property type="match status" value="1"/>
</dbReference>
<evidence type="ECO:0000313" key="16">
    <source>
        <dbReference type="Proteomes" id="UP000193719"/>
    </source>
</evidence>
<dbReference type="STRING" id="1754191.A0A1Y1UU64"/>
<gene>
    <name evidence="15" type="ORF">BCR36DRAFT_364032</name>
</gene>
<keyword evidence="4 12" id="KW-0812">Transmembrane</keyword>
<dbReference type="Gene3D" id="3.40.50.300">
    <property type="entry name" value="P-loop containing nucleotide triphosphate hydrolases"/>
    <property type="match status" value="2"/>
</dbReference>
<dbReference type="Pfam" id="PF00005">
    <property type="entry name" value="ABC_tran"/>
    <property type="match status" value="2"/>
</dbReference>
<dbReference type="CDD" id="cd18578">
    <property type="entry name" value="ABC_6TM_Pgp_ABCB1_D2_like"/>
    <property type="match status" value="1"/>
</dbReference>
<evidence type="ECO:0000256" key="3">
    <source>
        <dbReference type="ARBA" id="ARBA00022448"/>
    </source>
</evidence>
<comment type="similarity">
    <text evidence="2">Belongs to the ABC transporter superfamily. ABCB family. Multidrug resistance exporter (TC 3.A.1.201) subfamily.</text>
</comment>
<dbReference type="GO" id="GO:0016887">
    <property type="term" value="F:ATP hydrolysis activity"/>
    <property type="evidence" value="ECO:0007669"/>
    <property type="project" value="InterPro"/>
</dbReference>
<dbReference type="EMBL" id="MCFH01000083">
    <property type="protein sequence ID" value="ORX41563.1"/>
    <property type="molecule type" value="Genomic_DNA"/>
</dbReference>
<feature type="transmembrane region" description="Helical" evidence="12">
    <location>
        <begin position="381"/>
        <end position="408"/>
    </location>
</feature>
<dbReference type="FunFam" id="3.40.50.300:FF:000916">
    <property type="entry name" value="ABC transporter B family member 9"/>
    <property type="match status" value="1"/>
</dbReference>
<evidence type="ECO:0000259" key="14">
    <source>
        <dbReference type="PROSITE" id="PS50929"/>
    </source>
</evidence>
<dbReference type="InterPro" id="IPR039421">
    <property type="entry name" value="Type_1_exporter"/>
</dbReference>
<keyword evidence="6" id="KW-0547">Nucleotide-binding</keyword>
<evidence type="ECO:0000256" key="12">
    <source>
        <dbReference type="SAM" id="Phobius"/>
    </source>
</evidence>
<feature type="transmembrane region" description="Helical" evidence="12">
    <location>
        <begin position="823"/>
        <end position="842"/>
    </location>
</feature>
<keyword evidence="16" id="KW-1185">Reference proteome</keyword>
<evidence type="ECO:0000256" key="9">
    <source>
        <dbReference type="ARBA" id="ARBA00022989"/>
    </source>
</evidence>
<feature type="domain" description="ABC transporter" evidence="13">
    <location>
        <begin position="437"/>
        <end position="673"/>
    </location>
</feature>
<dbReference type="SUPFAM" id="SSF52540">
    <property type="entry name" value="P-loop containing nucleoside triphosphate hydrolases"/>
    <property type="match status" value="2"/>
</dbReference>
<evidence type="ECO:0000313" key="15">
    <source>
        <dbReference type="EMBL" id="ORX41563.1"/>
    </source>
</evidence>
<dbReference type="GO" id="GO:0090374">
    <property type="term" value="P:oligopeptide export from mitochondrion"/>
    <property type="evidence" value="ECO:0007669"/>
    <property type="project" value="TreeGrafter"/>
</dbReference>
<keyword evidence="3" id="KW-0813">Transport</keyword>
<evidence type="ECO:0000256" key="8">
    <source>
        <dbReference type="ARBA" id="ARBA00022967"/>
    </source>
</evidence>
<dbReference type="OrthoDB" id="6500128at2759"/>
<dbReference type="InterPro" id="IPR027417">
    <property type="entry name" value="P-loop_NTPase"/>
</dbReference>
<dbReference type="CDD" id="cd18577">
    <property type="entry name" value="ABC_6TM_Pgp_ABCB1_D1_like"/>
    <property type="match status" value="1"/>
</dbReference>
<feature type="transmembrane region" description="Helical" evidence="12">
    <location>
        <begin position="264"/>
        <end position="285"/>
    </location>
</feature>
<comment type="subcellular location">
    <subcellularLocation>
        <location evidence="1">Membrane</location>
        <topology evidence="1">Multi-pass membrane protein</topology>
    </subcellularLocation>
</comment>
<dbReference type="InterPro" id="IPR003439">
    <property type="entry name" value="ABC_transporter-like_ATP-bd"/>
</dbReference>
<feature type="domain" description="ABC transmembrane type-1" evidence="14">
    <location>
        <begin position="44"/>
        <end position="403"/>
    </location>
</feature>
<name>A0A1Y1UU64_9FUNG</name>
<dbReference type="InterPro" id="IPR017871">
    <property type="entry name" value="ABC_transporter-like_CS"/>
</dbReference>
<dbReference type="FunFam" id="3.40.50.300:FF:000479">
    <property type="entry name" value="Multidrug resistance protein 1A"/>
    <property type="match status" value="1"/>
</dbReference>
<evidence type="ECO:0000256" key="2">
    <source>
        <dbReference type="ARBA" id="ARBA00007577"/>
    </source>
</evidence>
<feature type="transmembrane region" description="Helical" evidence="12">
    <location>
        <begin position="928"/>
        <end position="947"/>
    </location>
</feature>
<accession>A0A1Y1UU64</accession>
<feature type="transmembrane region" description="Helical" evidence="12">
    <location>
        <begin position="1068"/>
        <end position="1086"/>
    </location>
</feature>
<reference evidence="15 16" key="2">
    <citation type="submission" date="2016-08" db="EMBL/GenBank/DDBJ databases">
        <title>Pervasive Adenine N6-methylation of Active Genes in Fungi.</title>
        <authorList>
            <consortium name="DOE Joint Genome Institute"/>
            <person name="Mondo S.J."/>
            <person name="Dannebaum R.O."/>
            <person name="Kuo R.C."/>
            <person name="Labutti K."/>
            <person name="Haridas S."/>
            <person name="Kuo A."/>
            <person name="Salamov A."/>
            <person name="Ahrendt S.R."/>
            <person name="Lipzen A."/>
            <person name="Sullivan W."/>
            <person name="Andreopoulos W.B."/>
            <person name="Clum A."/>
            <person name="Lindquist E."/>
            <person name="Daum C."/>
            <person name="Ramamoorthy G.K."/>
            <person name="Gryganskyi A."/>
            <person name="Culley D."/>
            <person name="Magnuson J.K."/>
            <person name="James T.Y."/>
            <person name="O'Malley M.A."/>
            <person name="Stajich J.E."/>
            <person name="Spatafora J.W."/>
            <person name="Visel A."/>
            <person name="Grigoriev I.V."/>
        </authorList>
    </citation>
    <scope>NUCLEOTIDE SEQUENCE [LARGE SCALE GENOMIC DNA]</scope>
    <source>
        <strain evidence="16">finn</strain>
    </source>
</reference>
<dbReference type="CDD" id="cd03249">
    <property type="entry name" value="ABC_MTABC3_MDL1_MDL2"/>
    <property type="match status" value="2"/>
</dbReference>
<keyword evidence="11" id="KW-0325">Glycoprotein</keyword>
<evidence type="ECO:0000259" key="13">
    <source>
        <dbReference type="PROSITE" id="PS50893"/>
    </source>
</evidence>
<evidence type="ECO:0000256" key="7">
    <source>
        <dbReference type="ARBA" id="ARBA00022840"/>
    </source>
</evidence>
<feature type="transmembrane region" description="Helical" evidence="12">
    <location>
        <begin position="41"/>
        <end position="64"/>
    </location>
</feature>
<dbReference type="PROSITE" id="PS00211">
    <property type="entry name" value="ABC_TRANSPORTER_1"/>
    <property type="match status" value="2"/>
</dbReference>
<feature type="transmembrane region" description="Helical" evidence="12">
    <location>
        <begin position="779"/>
        <end position="803"/>
    </location>
</feature>
<evidence type="ECO:0000256" key="1">
    <source>
        <dbReference type="ARBA" id="ARBA00004141"/>
    </source>
</evidence>
<feature type="transmembrane region" description="Helical" evidence="12">
    <location>
        <begin position="953"/>
        <end position="971"/>
    </location>
</feature>
<dbReference type="Gene3D" id="1.20.1560.10">
    <property type="entry name" value="ABC transporter type 1, transmembrane domain"/>
    <property type="match status" value="2"/>
</dbReference>
<keyword evidence="5" id="KW-0677">Repeat</keyword>
<dbReference type="PANTHER" id="PTHR43394">
    <property type="entry name" value="ATP-DEPENDENT PERMEASE MDL1, MITOCHONDRIAL"/>
    <property type="match status" value="1"/>
</dbReference>
<dbReference type="InterPro" id="IPR003593">
    <property type="entry name" value="AAA+_ATPase"/>
</dbReference>
<feature type="transmembrane region" description="Helical" evidence="12">
    <location>
        <begin position="333"/>
        <end position="361"/>
    </location>
</feature>
<dbReference type="Proteomes" id="UP000193719">
    <property type="component" value="Unassembled WGS sequence"/>
</dbReference>
<comment type="caution">
    <text evidence="15">The sequence shown here is derived from an EMBL/GenBank/DDBJ whole genome shotgun (WGS) entry which is preliminary data.</text>
</comment>
<feature type="transmembrane region" description="Helical" evidence="12">
    <location>
        <begin position="1030"/>
        <end position="1056"/>
    </location>
</feature>
<keyword evidence="8" id="KW-1278">Translocase</keyword>
<evidence type="ECO:0000256" key="4">
    <source>
        <dbReference type="ARBA" id="ARBA00022692"/>
    </source>
</evidence>
<feature type="domain" description="ABC transporter" evidence="13">
    <location>
        <begin position="1130"/>
        <end position="1369"/>
    </location>
</feature>
<organism evidence="15 16">
    <name type="scientific">Piromyces finnis</name>
    <dbReference type="NCBI Taxonomy" id="1754191"/>
    <lineage>
        <taxon>Eukaryota</taxon>
        <taxon>Fungi</taxon>
        <taxon>Fungi incertae sedis</taxon>
        <taxon>Chytridiomycota</taxon>
        <taxon>Chytridiomycota incertae sedis</taxon>
        <taxon>Neocallimastigomycetes</taxon>
        <taxon>Neocallimastigales</taxon>
        <taxon>Neocallimastigaceae</taxon>
        <taxon>Piromyces</taxon>
    </lineage>
</organism>
<sequence length="1378" mass="154488">MKNKKDKSNKEKKVNNSSDNNEIKKVSFFELFKYSSIREKFLLLLGVIFSILQGLSLPLMYYFMGDLMNVFFSLIVNISVKSTSGIQDDNILEEFINIGNLSNSTIQYAKFEEFNKKYPEIDTITIGQKLGSSQHSNTSTFSGNYRFMPIEDINHELYKYLIIYLGIGLASFIASFIFYSCFSITSTRQVSRIRSLVFQSLMKQDIFWYEKTSPGELTSRMISDTILIEEGIGVKVGLFLQNLTTFIACYAIACISGWKLTLNMAIVLPVILIATIIMGIILTIYTKKSQKVYGELGGIAQEAFSQIRTIVSFGNEQNEIDRYTNKLKPTKKYGFIISQVNALGVGFIFAAVYSIFCVAFIKGSQFIHDNEMDSGSVLKVFMTVIMGSGMLSACSSYLTAFTQAVGAASKLFSIIERKPETDADQGEIPNHSIKGSIEFRNVHFTYPSRPDIEILKGISFTCKPGKTIALVGSSGSGKSTIIQLLERYYNKSEGDIIIDGKKIENYSIKWLRSQIGLVSQEPILFNATIAENISIACPNATKEEIEEAAKLANAHDFITKLPNGYNTNAGERGLQLSGGQKQRICIARALIMNPKILLLDEATSALDNQSEKIIQSALEVASSGRTTIVIAHRLSTIKNADCIIVMDKGIITETGNHDELMMKQGIYYKLVKSQDMNVVESDNEEESDEIKQDEEEEYKNNINMNFNDMFNNEENEDISSKYLLNKRESTILSRIHTNLSSNGSIEYNKNSSNDTKMKKSKKNGNNMDWKRYLHYNKPVWWAILLGVLGSILTGCIQPVYAFLMASAMNAFNKQGDELLDEGRYWGLLFLLFSGLIFFAYYFQLSGYGTSGEYLSYTFRKLMYNSMIRQEIGFFDSNEINSLNKSKKNKTNSIDTNNANNSGGAVSTGTLTTKLTTETSLVQGLNNNIGYIFEICVTMIVGFAIAFFNSWKLTLILFCTIPLIFSGTILELKTSQDKNEEKRQIYETSTNIAVESIVSVKTVYALNLQKYFSKLYDNSLVKSKKSLERKYYINAFGNGFSNAVNFISYAFGFYFGYIFVKNGEIEFQNMFRVLMVIILSTASIGIASSSVPDYKKAEEAFGQVLKIIDRHSKIDANSPEGTKKDKFEGNIMFDRLRFSYPSRPNIPVLRMGNNKIKVAQGTNLAIVGGSGCGKSTLIGLLLRWYDAQHGEILIDNIKNNNYNIKWLRKQMGIVNQEPNLFNVSIKDNIRYGKENATEEEIINAAKKANIHDFIVSLPDGYNTLVGGIGTSQMSGGQKQRIAIARAMIRNPKILLLDEATSALDAESEIIIQKDLEEASKNRTTITIAHRLSTIKNADIIIVMKEGRILEMGNHKELMEQKGEYYEMVLAGDSSAGNAN</sequence>
<dbReference type="GO" id="GO:0015421">
    <property type="term" value="F:ABC-type oligopeptide transporter activity"/>
    <property type="evidence" value="ECO:0007669"/>
    <property type="project" value="TreeGrafter"/>
</dbReference>
<evidence type="ECO:0000256" key="10">
    <source>
        <dbReference type="ARBA" id="ARBA00023136"/>
    </source>
</evidence>
<dbReference type="SMART" id="SM00382">
    <property type="entry name" value="AAA"/>
    <property type="match status" value="2"/>
</dbReference>
<dbReference type="GO" id="GO:0005743">
    <property type="term" value="C:mitochondrial inner membrane"/>
    <property type="evidence" value="ECO:0007669"/>
    <property type="project" value="TreeGrafter"/>
</dbReference>
<feature type="transmembrane region" description="Helical" evidence="12">
    <location>
        <begin position="161"/>
        <end position="182"/>
    </location>
</feature>